<dbReference type="STRING" id="673521.SAMN05660991_03735"/>
<keyword evidence="1" id="KW-0812">Transmembrane</keyword>
<organism evidence="3 4">
    <name type="scientific">Trujillonella endophytica</name>
    <dbReference type="NCBI Taxonomy" id="673521"/>
    <lineage>
        <taxon>Bacteria</taxon>
        <taxon>Bacillati</taxon>
        <taxon>Actinomycetota</taxon>
        <taxon>Actinomycetes</taxon>
        <taxon>Geodermatophilales</taxon>
        <taxon>Geodermatophilaceae</taxon>
        <taxon>Trujillonella</taxon>
    </lineage>
</organism>
<dbReference type="RefSeq" id="WP_091947010.1">
    <property type="nucleotide sequence ID" value="NZ_FOEE01000013.1"/>
</dbReference>
<proteinExistence type="predicted"/>
<dbReference type="Pfam" id="PF13400">
    <property type="entry name" value="Tad"/>
    <property type="match status" value="1"/>
</dbReference>
<dbReference type="Proteomes" id="UP000198960">
    <property type="component" value="Unassembled WGS sequence"/>
</dbReference>
<name>A0A1H8VQY9_9ACTN</name>
<feature type="domain" description="Putative Flp pilus-assembly TadG-like N-terminal" evidence="2">
    <location>
        <begin position="19"/>
        <end position="66"/>
    </location>
</feature>
<keyword evidence="1" id="KW-0472">Membrane</keyword>
<reference evidence="4" key="1">
    <citation type="submission" date="2016-10" db="EMBL/GenBank/DDBJ databases">
        <authorList>
            <person name="Varghese N."/>
            <person name="Submissions S."/>
        </authorList>
    </citation>
    <scope>NUCLEOTIDE SEQUENCE [LARGE SCALE GENOMIC DNA]</scope>
    <source>
        <strain evidence="4">DSM 45413</strain>
    </source>
</reference>
<evidence type="ECO:0000313" key="4">
    <source>
        <dbReference type="Proteomes" id="UP000198960"/>
    </source>
</evidence>
<dbReference type="OrthoDB" id="5187898at2"/>
<evidence type="ECO:0000313" key="3">
    <source>
        <dbReference type="EMBL" id="SEP17775.1"/>
    </source>
</evidence>
<dbReference type="EMBL" id="FOEE01000013">
    <property type="protein sequence ID" value="SEP17775.1"/>
    <property type="molecule type" value="Genomic_DNA"/>
</dbReference>
<protein>
    <submittedName>
        <fullName evidence="3">Putative Flp pilus-assembly TadE/G-like</fullName>
    </submittedName>
</protein>
<accession>A0A1H8VQY9</accession>
<evidence type="ECO:0000256" key="1">
    <source>
        <dbReference type="SAM" id="Phobius"/>
    </source>
</evidence>
<evidence type="ECO:0000259" key="2">
    <source>
        <dbReference type="Pfam" id="PF13400"/>
    </source>
</evidence>
<keyword evidence="1" id="KW-1133">Transmembrane helix</keyword>
<sequence>MRRLRVGGRRWPHARDERGAAAVLISLLLVPMLGFAAIAVDVGALYAERARLQVAADAAALAVAQDCARGACGNMQATADALVAANAGEATAAPPVLTSNPTSVTVTGSHPTEHWFAPVLGFDATQVSASATVTWGAPSAGTARLPLTFSWCEFAQQTGGGFPSGTTVRTIRLTKTSGTVDCTGPSNNIVPGGFGYLVTDPGECRATSAVGGRSYSSTGNTPSSDCSTADFSGLVGRTVLLPIFDEFGGTGSNAWYHVYGYAAFQITGYFLGGQFGTSPRPCTGNDRCIAGYFTRWVELSDDFTTSPTAPDLGAEILRLIR</sequence>
<dbReference type="AlphaFoldDB" id="A0A1H8VQY9"/>
<dbReference type="InterPro" id="IPR028087">
    <property type="entry name" value="Tad_N"/>
</dbReference>
<keyword evidence="4" id="KW-1185">Reference proteome</keyword>
<gene>
    <name evidence="3" type="ORF">SAMN05660991_03735</name>
</gene>
<feature type="transmembrane region" description="Helical" evidence="1">
    <location>
        <begin position="21"/>
        <end position="46"/>
    </location>
</feature>